<evidence type="ECO:0000256" key="5">
    <source>
        <dbReference type="ARBA" id="ARBA00023146"/>
    </source>
</evidence>
<evidence type="ECO:0000256" key="1">
    <source>
        <dbReference type="ARBA" id="ARBA00022598"/>
    </source>
</evidence>
<name>A0AAV1SFV2_9ROSI</name>
<gene>
    <name evidence="7" type="ORF">DCAF_LOCUS22387</name>
</gene>
<evidence type="ECO:0000256" key="3">
    <source>
        <dbReference type="ARBA" id="ARBA00022840"/>
    </source>
</evidence>
<keyword evidence="3" id="KW-0067">ATP-binding</keyword>
<proteinExistence type="predicted"/>
<feature type="transmembrane region" description="Helical" evidence="6">
    <location>
        <begin position="77"/>
        <end position="100"/>
    </location>
</feature>
<evidence type="ECO:0000256" key="6">
    <source>
        <dbReference type="SAM" id="Phobius"/>
    </source>
</evidence>
<keyword evidence="4" id="KW-0648">Protein biosynthesis</keyword>
<sequence length="182" mass="20715">MAGTEKEQIREAAREFLDFMDILLSPASKVLNKCCNFKRQREVEVPSMRIKRQCSVANHFSLEALSMPTQLKLIHDTLIIISFLYVNMAFYVLVSICYALDQLESFMLLLKCHNDVNGKIIELHQVSQLTIKDYGTVNGGKSFFMPLRVLLSGKLHGPDMGSCIILLHQAGTRTLFHLKLRL</sequence>
<dbReference type="EMBL" id="CAWUPB010001176">
    <property type="protein sequence ID" value="CAK7349667.1"/>
    <property type="molecule type" value="Genomic_DNA"/>
</dbReference>
<dbReference type="Gene3D" id="1.10.10.350">
    <property type="match status" value="1"/>
</dbReference>
<reference evidence="7 8" key="1">
    <citation type="submission" date="2024-01" db="EMBL/GenBank/DDBJ databases">
        <authorList>
            <person name="Waweru B."/>
        </authorList>
    </citation>
    <scope>NUCLEOTIDE SEQUENCE [LARGE SCALE GENOMIC DNA]</scope>
</reference>
<keyword evidence="5" id="KW-0030">Aminoacyl-tRNA synthetase</keyword>
<keyword evidence="6" id="KW-0472">Membrane</keyword>
<keyword evidence="8" id="KW-1185">Reference proteome</keyword>
<accession>A0AAV1SFV2</accession>
<dbReference type="GO" id="GO:0004812">
    <property type="term" value="F:aminoacyl-tRNA ligase activity"/>
    <property type="evidence" value="ECO:0007669"/>
    <property type="project" value="UniProtKB-KW"/>
</dbReference>
<organism evidence="7 8">
    <name type="scientific">Dovyalis caffra</name>
    <dbReference type="NCBI Taxonomy" id="77055"/>
    <lineage>
        <taxon>Eukaryota</taxon>
        <taxon>Viridiplantae</taxon>
        <taxon>Streptophyta</taxon>
        <taxon>Embryophyta</taxon>
        <taxon>Tracheophyta</taxon>
        <taxon>Spermatophyta</taxon>
        <taxon>Magnoliopsida</taxon>
        <taxon>eudicotyledons</taxon>
        <taxon>Gunneridae</taxon>
        <taxon>Pentapetalae</taxon>
        <taxon>rosids</taxon>
        <taxon>fabids</taxon>
        <taxon>Malpighiales</taxon>
        <taxon>Salicaceae</taxon>
        <taxon>Flacourtieae</taxon>
        <taxon>Dovyalis</taxon>
    </lineage>
</organism>
<evidence type="ECO:0000256" key="4">
    <source>
        <dbReference type="ARBA" id="ARBA00022917"/>
    </source>
</evidence>
<protein>
    <submittedName>
        <fullName evidence="7">Uncharacterized protein</fullName>
    </submittedName>
</protein>
<comment type="caution">
    <text evidence="7">The sequence shown here is derived from an EMBL/GenBank/DDBJ whole genome shotgun (WGS) entry which is preliminary data.</text>
</comment>
<dbReference type="AlphaFoldDB" id="A0AAV1SFV2"/>
<dbReference type="SUPFAM" id="SSF48163">
    <property type="entry name" value="An anticodon-binding domain of class I aminoacyl-tRNA synthetases"/>
    <property type="match status" value="1"/>
</dbReference>
<keyword evidence="2" id="KW-0547">Nucleotide-binding</keyword>
<dbReference type="GO" id="GO:0000049">
    <property type="term" value="F:tRNA binding"/>
    <property type="evidence" value="ECO:0007669"/>
    <property type="project" value="InterPro"/>
</dbReference>
<keyword evidence="6" id="KW-0812">Transmembrane</keyword>
<evidence type="ECO:0000313" key="8">
    <source>
        <dbReference type="Proteomes" id="UP001314170"/>
    </source>
</evidence>
<dbReference type="InterPro" id="IPR020751">
    <property type="entry name" value="aa-tRNA-synth_I_codon-bd_sub2"/>
</dbReference>
<dbReference type="GO" id="GO:0005524">
    <property type="term" value="F:ATP binding"/>
    <property type="evidence" value="ECO:0007669"/>
    <property type="project" value="UniProtKB-KW"/>
</dbReference>
<evidence type="ECO:0000256" key="2">
    <source>
        <dbReference type="ARBA" id="ARBA00022741"/>
    </source>
</evidence>
<dbReference type="GO" id="GO:0006412">
    <property type="term" value="P:translation"/>
    <property type="evidence" value="ECO:0007669"/>
    <property type="project" value="UniProtKB-KW"/>
</dbReference>
<evidence type="ECO:0000313" key="7">
    <source>
        <dbReference type="EMBL" id="CAK7349667.1"/>
    </source>
</evidence>
<keyword evidence="6" id="KW-1133">Transmembrane helix</keyword>
<dbReference type="Proteomes" id="UP001314170">
    <property type="component" value="Unassembled WGS sequence"/>
</dbReference>
<keyword evidence="1" id="KW-0436">Ligase</keyword>
<dbReference type="InterPro" id="IPR008925">
    <property type="entry name" value="aa_tRNA-synth_I_cd-bd_sf"/>
</dbReference>